<dbReference type="Pfam" id="PF19960">
    <property type="entry name" value="EAD7"/>
    <property type="match status" value="1"/>
</dbReference>
<evidence type="ECO:0000313" key="2">
    <source>
        <dbReference type="EMBL" id="VAW43284.1"/>
    </source>
</evidence>
<dbReference type="EMBL" id="UOEU01001055">
    <property type="protein sequence ID" value="VAW43284.1"/>
    <property type="molecule type" value="Genomic_DNA"/>
</dbReference>
<reference evidence="2" key="1">
    <citation type="submission" date="2018-06" db="EMBL/GenBank/DDBJ databases">
        <authorList>
            <person name="Zhirakovskaya E."/>
        </authorList>
    </citation>
    <scope>NUCLEOTIDE SEQUENCE</scope>
</reference>
<organism evidence="2">
    <name type="scientific">hydrothermal vent metagenome</name>
    <dbReference type="NCBI Taxonomy" id="652676"/>
    <lineage>
        <taxon>unclassified sequences</taxon>
        <taxon>metagenomes</taxon>
        <taxon>ecological metagenomes</taxon>
    </lineage>
</organism>
<dbReference type="InterPro" id="IPR045435">
    <property type="entry name" value="EAD7"/>
</dbReference>
<protein>
    <recommendedName>
        <fullName evidence="1">Effector-associated domain-containing protein</fullName>
    </recommendedName>
</protein>
<accession>A0A3B0WIA7</accession>
<dbReference type="AlphaFoldDB" id="A0A3B0WIA7"/>
<sequence length="251" mass="28104">MTQFVPPPNPEESEIHLASLRQEVNTWAGDLDAGETFPVGVQDIQRYQQAKIKLSNPKSNLERLTPALFNKVGVPLSALHAKQMHSQFDFYHMTLSVQMRPEPGTYFRALGCQLNFALAENGEPIVVSIFPDEQWKAVFKFGGSLSLNLDGNLGFEVGITGADTAVLQTLPANLQSKIVNQNEMKSTIWFDGAELHTLCLDIGYHYENLPGRSKPERAQELALLTLREGTFDALQSYCKNKRPHVDWGIFE</sequence>
<feature type="domain" description="Effector-associated" evidence="1">
    <location>
        <begin position="190"/>
        <end position="243"/>
    </location>
</feature>
<name>A0A3B0WIA7_9ZZZZ</name>
<gene>
    <name evidence="2" type="ORF">MNBD_CHLOROFLEXI01-355</name>
</gene>
<evidence type="ECO:0000259" key="1">
    <source>
        <dbReference type="Pfam" id="PF19960"/>
    </source>
</evidence>
<proteinExistence type="predicted"/>